<keyword evidence="5 10" id="KW-0812">Transmembrane</keyword>
<accession>A0A1H7K844</accession>
<feature type="transmembrane region" description="Helical" evidence="10">
    <location>
        <begin position="101"/>
        <end position="119"/>
    </location>
</feature>
<dbReference type="PIRSF" id="PIRSF006603">
    <property type="entry name" value="DinF"/>
    <property type="match status" value="1"/>
</dbReference>
<feature type="transmembrane region" description="Helical" evidence="10">
    <location>
        <begin position="278"/>
        <end position="301"/>
    </location>
</feature>
<dbReference type="STRING" id="1429083.GCA_001885685_01235"/>
<dbReference type="Pfam" id="PF01554">
    <property type="entry name" value="MatE"/>
    <property type="match status" value="2"/>
</dbReference>
<feature type="transmembrane region" description="Helical" evidence="10">
    <location>
        <begin position="21"/>
        <end position="41"/>
    </location>
</feature>
<evidence type="ECO:0000313" key="11">
    <source>
        <dbReference type="EMBL" id="SEK83038.1"/>
    </source>
</evidence>
<dbReference type="InterPro" id="IPR002528">
    <property type="entry name" value="MATE_fam"/>
</dbReference>
<evidence type="ECO:0000256" key="9">
    <source>
        <dbReference type="ARBA" id="ARBA00031636"/>
    </source>
</evidence>
<organism evidence="11 12">
    <name type="scientific">Atopomonas hussainii</name>
    <dbReference type="NCBI Taxonomy" id="1429083"/>
    <lineage>
        <taxon>Bacteria</taxon>
        <taxon>Pseudomonadati</taxon>
        <taxon>Pseudomonadota</taxon>
        <taxon>Gammaproteobacteria</taxon>
        <taxon>Pseudomonadales</taxon>
        <taxon>Pseudomonadaceae</taxon>
        <taxon>Atopomonas</taxon>
    </lineage>
</organism>
<feature type="transmembrane region" description="Helical" evidence="10">
    <location>
        <begin position="139"/>
        <end position="159"/>
    </location>
</feature>
<evidence type="ECO:0000256" key="3">
    <source>
        <dbReference type="ARBA" id="ARBA00022449"/>
    </source>
</evidence>
<dbReference type="InterPro" id="IPR048279">
    <property type="entry name" value="MdtK-like"/>
</dbReference>
<keyword evidence="12" id="KW-1185">Reference proteome</keyword>
<dbReference type="NCBIfam" id="TIGR00797">
    <property type="entry name" value="matE"/>
    <property type="match status" value="1"/>
</dbReference>
<evidence type="ECO:0000313" key="12">
    <source>
        <dbReference type="Proteomes" id="UP000185766"/>
    </source>
</evidence>
<feature type="transmembrane region" description="Helical" evidence="10">
    <location>
        <begin position="61"/>
        <end position="81"/>
    </location>
</feature>
<keyword evidence="6 10" id="KW-1133">Transmembrane helix</keyword>
<reference evidence="11 12" key="1">
    <citation type="submission" date="2016-10" db="EMBL/GenBank/DDBJ databases">
        <authorList>
            <person name="de Groot N.N."/>
        </authorList>
    </citation>
    <scope>NUCLEOTIDE SEQUENCE [LARGE SCALE GENOMIC DNA]</scope>
    <source>
        <strain evidence="11 12">JCM 19513</strain>
    </source>
</reference>
<evidence type="ECO:0000256" key="4">
    <source>
        <dbReference type="ARBA" id="ARBA00022475"/>
    </source>
</evidence>
<dbReference type="GO" id="GO:0042910">
    <property type="term" value="F:xenobiotic transmembrane transporter activity"/>
    <property type="evidence" value="ECO:0007669"/>
    <property type="project" value="InterPro"/>
</dbReference>
<dbReference type="Proteomes" id="UP000185766">
    <property type="component" value="Unassembled WGS sequence"/>
</dbReference>
<feature type="transmembrane region" description="Helical" evidence="10">
    <location>
        <begin position="171"/>
        <end position="192"/>
    </location>
</feature>
<evidence type="ECO:0000256" key="8">
    <source>
        <dbReference type="ARBA" id="ARBA00023136"/>
    </source>
</evidence>
<evidence type="ECO:0000256" key="7">
    <source>
        <dbReference type="ARBA" id="ARBA00023065"/>
    </source>
</evidence>
<keyword evidence="8 10" id="KW-0472">Membrane</keyword>
<evidence type="ECO:0000256" key="2">
    <source>
        <dbReference type="ARBA" id="ARBA00022448"/>
    </source>
</evidence>
<keyword evidence="7" id="KW-0406">Ion transport</keyword>
<dbReference type="AlphaFoldDB" id="A0A1H7K844"/>
<name>A0A1H7K844_9GAMM</name>
<evidence type="ECO:0000256" key="10">
    <source>
        <dbReference type="SAM" id="Phobius"/>
    </source>
</evidence>
<sequence length="461" mass="48508">MPAQTLTVSRSARILKEVRELLILALPIMVAQLAYTAMGFVDAVMAGRVSAADLAAVALGNSVWVPVYLFISGVLLATTSAVARHFGAGQHRAIGEVVRQALWLGLGLGLLGGTLLFNARPVLLLMQVDAELIEPTLGYLQAIAVGLPALGISLALRCFSDGLGHTRPSMVFAVLGLLLNIPANYVFIYGKLGLPAMGGVGCGWATALVMWLTALCFIAWTYWAPAYQASETYQRFSPPRWQGLKPLLTVGTPIGVAIFAEASIFSVIALLIGSLGAVVVAGHQIALNVSSMIFMIPFSLGMASTVRVGQALGRGNPLQARFAAWISLATALTYACISASLIMWLRDSVASIYTTDSAVITLAASLLVFAGLFQFSDAVQVTAAGALRGYHDTRVTMLITLFAYWGIGLPLGSALGLTDLLGTARGPAGLWMGLVAGLSMAAVLLAFRLNKIAGREIRRAS</sequence>
<evidence type="ECO:0000256" key="5">
    <source>
        <dbReference type="ARBA" id="ARBA00022692"/>
    </source>
</evidence>
<feature type="transmembrane region" description="Helical" evidence="10">
    <location>
        <begin position="357"/>
        <end position="375"/>
    </location>
</feature>
<dbReference type="PANTHER" id="PTHR43298:SF2">
    <property type="entry name" value="FMN_FAD EXPORTER YEEO-RELATED"/>
    <property type="match status" value="1"/>
</dbReference>
<feature type="transmembrane region" description="Helical" evidence="10">
    <location>
        <begin position="429"/>
        <end position="449"/>
    </location>
</feature>
<keyword evidence="2" id="KW-0813">Transport</keyword>
<comment type="subcellular location">
    <subcellularLocation>
        <location evidence="1">Cell inner membrane</location>
        <topology evidence="1">Multi-pass membrane protein</topology>
    </subcellularLocation>
</comment>
<evidence type="ECO:0000256" key="6">
    <source>
        <dbReference type="ARBA" id="ARBA00022989"/>
    </source>
</evidence>
<feature type="transmembrane region" description="Helical" evidence="10">
    <location>
        <begin position="395"/>
        <end position="417"/>
    </location>
</feature>
<feature type="transmembrane region" description="Helical" evidence="10">
    <location>
        <begin position="204"/>
        <end position="226"/>
    </location>
</feature>
<evidence type="ECO:0000256" key="1">
    <source>
        <dbReference type="ARBA" id="ARBA00004429"/>
    </source>
</evidence>
<dbReference type="CDD" id="cd13131">
    <property type="entry name" value="MATE_NorM_like"/>
    <property type="match status" value="1"/>
</dbReference>
<dbReference type="GO" id="GO:0006811">
    <property type="term" value="P:monoatomic ion transport"/>
    <property type="evidence" value="ECO:0007669"/>
    <property type="project" value="UniProtKB-KW"/>
</dbReference>
<gene>
    <name evidence="11" type="ORF">SAMN05216214_105190</name>
</gene>
<keyword evidence="4" id="KW-1003">Cell membrane</keyword>
<proteinExistence type="predicted"/>
<dbReference type="RefSeq" id="WP_074866560.1">
    <property type="nucleotide sequence ID" value="NZ_FOAS01000005.1"/>
</dbReference>
<dbReference type="GO" id="GO:0005886">
    <property type="term" value="C:plasma membrane"/>
    <property type="evidence" value="ECO:0007669"/>
    <property type="project" value="UniProtKB-SubCell"/>
</dbReference>
<dbReference type="EMBL" id="FOAS01000005">
    <property type="protein sequence ID" value="SEK83038.1"/>
    <property type="molecule type" value="Genomic_DNA"/>
</dbReference>
<dbReference type="InterPro" id="IPR050222">
    <property type="entry name" value="MATE_MdtK"/>
</dbReference>
<dbReference type="PANTHER" id="PTHR43298">
    <property type="entry name" value="MULTIDRUG RESISTANCE PROTEIN NORM-RELATED"/>
    <property type="match status" value="1"/>
</dbReference>
<keyword evidence="3" id="KW-0050">Antiport</keyword>
<feature type="transmembrane region" description="Helical" evidence="10">
    <location>
        <begin position="247"/>
        <end position="272"/>
    </location>
</feature>
<dbReference type="GO" id="GO:0015297">
    <property type="term" value="F:antiporter activity"/>
    <property type="evidence" value="ECO:0007669"/>
    <property type="project" value="UniProtKB-KW"/>
</dbReference>
<feature type="transmembrane region" description="Helical" evidence="10">
    <location>
        <begin position="322"/>
        <end position="345"/>
    </location>
</feature>
<protein>
    <recommendedName>
        <fullName evidence="9">Multidrug-efflux transporter</fullName>
    </recommendedName>
</protein>